<proteinExistence type="predicted"/>
<dbReference type="AlphaFoldDB" id="A0A285TJ89"/>
<dbReference type="Proteomes" id="UP000219636">
    <property type="component" value="Unassembled WGS sequence"/>
</dbReference>
<dbReference type="EMBL" id="OBMQ01000014">
    <property type="protein sequence ID" value="SOC22402.1"/>
    <property type="molecule type" value="Genomic_DNA"/>
</dbReference>
<protein>
    <recommendedName>
        <fullName evidence="3">AP2-like DNA-binding integrase family protein</fullName>
    </recommendedName>
</protein>
<evidence type="ECO:0000313" key="2">
    <source>
        <dbReference type="Proteomes" id="UP000219636"/>
    </source>
</evidence>
<organism evidence="1 2">
    <name type="scientific">Ureibacillus xyleni</name>
    <dbReference type="NCBI Taxonomy" id="614648"/>
    <lineage>
        <taxon>Bacteria</taxon>
        <taxon>Bacillati</taxon>
        <taxon>Bacillota</taxon>
        <taxon>Bacilli</taxon>
        <taxon>Bacillales</taxon>
        <taxon>Caryophanaceae</taxon>
        <taxon>Ureibacillus</taxon>
    </lineage>
</organism>
<reference evidence="2" key="1">
    <citation type="submission" date="2017-08" db="EMBL/GenBank/DDBJ databases">
        <authorList>
            <person name="Varghese N."/>
            <person name="Submissions S."/>
        </authorList>
    </citation>
    <scope>NUCLEOTIDE SEQUENCE [LARGE SCALE GENOMIC DNA]</scope>
    <source>
        <strain evidence="2">JC22</strain>
    </source>
</reference>
<evidence type="ECO:0008006" key="3">
    <source>
        <dbReference type="Google" id="ProtNLM"/>
    </source>
</evidence>
<sequence length="40" mass="4608">MWVVTIFEKNTVRMFEFLSQKEANKKLASVKGSAILSFTK</sequence>
<evidence type="ECO:0000313" key="1">
    <source>
        <dbReference type="EMBL" id="SOC22402.1"/>
    </source>
</evidence>
<gene>
    <name evidence="1" type="ORF">SAMN05880501_11413</name>
</gene>
<keyword evidence="2" id="KW-1185">Reference proteome</keyword>
<accession>A0A285TJ89</accession>
<name>A0A285TJ89_9BACL</name>
<dbReference type="RefSeq" id="WP_272914324.1">
    <property type="nucleotide sequence ID" value="NZ_OBMQ01000014.1"/>
</dbReference>